<dbReference type="Pfam" id="PF12298">
    <property type="entry name" value="Bot1p"/>
    <property type="match status" value="1"/>
</dbReference>
<feature type="non-terminal residue" evidence="1">
    <location>
        <position position="1"/>
    </location>
</feature>
<dbReference type="GO" id="GO:0032543">
    <property type="term" value="P:mitochondrial translation"/>
    <property type="evidence" value="ECO:0007669"/>
    <property type="project" value="TreeGrafter"/>
</dbReference>
<dbReference type="OrthoDB" id="10052321at2759"/>
<keyword evidence="2" id="KW-1185">Reference proteome</keyword>
<dbReference type="HOGENOM" id="CLU_2740416_0_0_1"/>
<protein>
    <submittedName>
        <fullName evidence="1">Uncharacterized protein</fullName>
    </submittedName>
</protein>
<sequence length="61" mass="6849">LNPSFKPPPPLSDALRTQLYQLYVSDTKTNSARALSSGHNISIKRLDAILRLKGLEEAWKK</sequence>
<dbReference type="EMBL" id="KN822049">
    <property type="protein sequence ID" value="KIM61671.1"/>
    <property type="molecule type" value="Genomic_DNA"/>
</dbReference>
<evidence type="ECO:0000313" key="2">
    <source>
        <dbReference type="Proteomes" id="UP000053989"/>
    </source>
</evidence>
<dbReference type="AlphaFoldDB" id="A0A0C3E0Q8"/>
<dbReference type="Proteomes" id="UP000053989">
    <property type="component" value="Unassembled WGS sequence"/>
</dbReference>
<proteinExistence type="predicted"/>
<name>A0A0C3E0Q8_9AGAM</name>
<dbReference type="PANTHER" id="PTHR28158">
    <property type="entry name" value="37S RIBOSOMAL PROTEIN S35, MITOCHONDRIAL"/>
    <property type="match status" value="1"/>
</dbReference>
<dbReference type="STRING" id="1036808.A0A0C3E0Q8"/>
<reference evidence="2" key="2">
    <citation type="submission" date="2015-01" db="EMBL/GenBank/DDBJ databases">
        <title>Evolutionary Origins and Diversification of the Mycorrhizal Mutualists.</title>
        <authorList>
            <consortium name="DOE Joint Genome Institute"/>
            <consortium name="Mycorrhizal Genomics Consortium"/>
            <person name="Kohler A."/>
            <person name="Kuo A."/>
            <person name="Nagy L.G."/>
            <person name="Floudas D."/>
            <person name="Copeland A."/>
            <person name="Barry K.W."/>
            <person name="Cichocki N."/>
            <person name="Veneault-Fourrey C."/>
            <person name="LaButti K."/>
            <person name="Lindquist E.A."/>
            <person name="Lipzen A."/>
            <person name="Lundell T."/>
            <person name="Morin E."/>
            <person name="Murat C."/>
            <person name="Riley R."/>
            <person name="Ohm R."/>
            <person name="Sun H."/>
            <person name="Tunlid A."/>
            <person name="Henrissat B."/>
            <person name="Grigoriev I.V."/>
            <person name="Hibbett D.S."/>
            <person name="Martin F."/>
        </authorList>
    </citation>
    <scope>NUCLEOTIDE SEQUENCE [LARGE SCALE GENOMIC DNA]</scope>
    <source>
        <strain evidence="2">Foug A</strain>
    </source>
</reference>
<reference evidence="1 2" key="1">
    <citation type="submission" date="2014-04" db="EMBL/GenBank/DDBJ databases">
        <authorList>
            <consortium name="DOE Joint Genome Institute"/>
            <person name="Kuo A."/>
            <person name="Kohler A."/>
            <person name="Nagy L.G."/>
            <person name="Floudas D."/>
            <person name="Copeland A."/>
            <person name="Barry K.W."/>
            <person name="Cichocki N."/>
            <person name="Veneault-Fourrey C."/>
            <person name="LaButti K."/>
            <person name="Lindquist E.A."/>
            <person name="Lipzen A."/>
            <person name="Lundell T."/>
            <person name="Morin E."/>
            <person name="Murat C."/>
            <person name="Sun H."/>
            <person name="Tunlid A."/>
            <person name="Henrissat B."/>
            <person name="Grigoriev I.V."/>
            <person name="Hibbett D.S."/>
            <person name="Martin F."/>
            <person name="Nordberg H.P."/>
            <person name="Cantor M.N."/>
            <person name="Hua S.X."/>
        </authorList>
    </citation>
    <scope>NUCLEOTIDE SEQUENCE [LARGE SCALE GENOMIC DNA]</scope>
    <source>
        <strain evidence="1 2">Foug A</strain>
    </source>
</reference>
<evidence type="ECO:0000313" key="1">
    <source>
        <dbReference type="EMBL" id="KIM61671.1"/>
    </source>
</evidence>
<dbReference type="GO" id="GO:0005763">
    <property type="term" value="C:mitochondrial small ribosomal subunit"/>
    <property type="evidence" value="ECO:0007669"/>
    <property type="project" value="TreeGrafter"/>
</dbReference>
<accession>A0A0C3E0Q8</accession>
<dbReference type="GO" id="GO:0003735">
    <property type="term" value="F:structural constituent of ribosome"/>
    <property type="evidence" value="ECO:0007669"/>
    <property type="project" value="TreeGrafter"/>
</dbReference>
<dbReference type="InParanoid" id="A0A0C3E0Q8"/>
<feature type="non-terminal residue" evidence="1">
    <location>
        <position position="61"/>
    </location>
</feature>
<organism evidence="1 2">
    <name type="scientific">Scleroderma citrinum Foug A</name>
    <dbReference type="NCBI Taxonomy" id="1036808"/>
    <lineage>
        <taxon>Eukaryota</taxon>
        <taxon>Fungi</taxon>
        <taxon>Dikarya</taxon>
        <taxon>Basidiomycota</taxon>
        <taxon>Agaricomycotina</taxon>
        <taxon>Agaricomycetes</taxon>
        <taxon>Agaricomycetidae</taxon>
        <taxon>Boletales</taxon>
        <taxon>Sclerodermatineae</taxon>
        <taxon>Sclerodermataceae</taxon>
        <taxon>Scleroderma</taxon>
    </lineage>
</organism>
<dbReference type="InterPro" id="IPR021036">
    <property type="entry name" value="Ribosomal_mS45"/>
</dbReference>
<dbReference type="PANTHER" id="PTHR28158:SF1">
    <property type="entry name" value="SMALL RIBOSOMAL SUBUNIT PROTEIN MS45"/>
    <property type="match status" value="1"/>
</dbReference>
<gene>
    <name evidence="1" type="ORF">SCLCIDRAFT_65105</name>
</gene>